<reference evidence="1" key="1">
    <citation type="submission" date="2022-12" db="EMBL/GenBank/DDBJ databases">
        <title>Clostridium sp. nov., isolated from industrial wastewater.</title>
        <authorList>
            <person name="Jiayan W."/>
        </authorList>
    </citation>
    <scope>NUCLEOTIDE SEQUENCE</scope>
    <source>
        <strain evidence="1">ZC22-4</strain>
    </source>
</reference>
<evidence type="ECO:0000313" key="1">
    <source>
        <dbReference type="EMBL" id="MCY6957966.1"/>
    </source>
</evidence>
<keyword evidence="2" id="KW-1185">Reference proteome</keyword>
<proteinExistence type="predicted"/>
<dbReference type="Pfam" id="PF10934">
    <property type="entry name" value="Sheath_initiator"/>
    <property type="match status" value="1"/>
</dbReference>
<dbReference type="Proteomes" id="UP001144612">
    <property type="component" value="Unassembled WGS sequence"/>
</dbReference>
<organism evidence="1 2">
    <name type="scientific">Clostridium brassicae</name>
    <dbReference type="NCBI Taxonomy" id="2999072"/>
    <lineage>
        <taxon>Bacteria</taxon>
        <taxon>Bacillati</taxon>
        <taxon>Bacillota</taxon>
        <taxon>Clostridia</taxon>
        <taxon>Eubacteriales</taxon>
        <taxon>Clostridiaceae</taxon>
        <taxon>Clostridium</taxon>
    </lineage>
</organism>
<gene>
    <name evidence="1" type="ORF">OW729_05025</name>
</gene>
<dbReference type="Gene3D" id="3.10.450.40">
    <property type="match status" value="1"/>
</dbReference>
<dbReference type="InterPro" id="IPR020288">
    <property type="entry name" value="Sheath_initiator"/>
</dbReference>
<dbReference type="EMBL" id="JAPQFJ010000003">
    <property type="protein sequence ID" value="MCY6957966.1"/>
    <property type="molecule type" value="Genomic_DNA"/>
</dbReference>
<sequence length="142" mass="16679">MAIFPNFNINIKQHNDTDNFTGLGKVFLFDFEKNQYVMRDGKLVECSEKKAVEQWIYFVLGAYKNKYKIYKNTNFHCDVEDLLGKKRDGFVISQLKREIEEAVTRHRYVDHIENFVTTQKKTTLNVDFSVVLKSNEVINISA</sequence>
<comment type="caution">
    <text evidence="1">The sequence shown here is derived from an EMBL/GenBank/DDBJ whole genome shotgun (WGS) entry which is preliminary data.</text>
</comment>
<accession>A0ABT4D9Q9</accession>
<dbReference type="RefSeq" id="WP_268060364.1">
    <property type="nucleotide sequence ID" value="NZ_JAPQFJ010000003.1"/>
</dbReference>
<protein>
    <submittedName>
        <fullName evidence="1">DUF2634 domain-containing protein</fullName>
    </submittedName>
</protein>
<evidence type="ECO:0000313" key="2">
    <source>
        <dbReference type="Proteomes" id="UP001144612"/>
    </source>
</evidence>
<name>A0ABT4D9Q9_9CLOT</name>